<sequence length="117" mass="13789">MDISISCQNRSPFLFVYRVFNESDYPCLCLCLGLEQITIIRPRRRISRHFSQILRTEALIFIFATPYFNFESISWKKISFLKFSISNHIPTTEIVNLKKHLIFRIFVSESINYTASG</sequence>
<keyword evidence="1" id="KW-0934">Plastid</keyword>
<keyword evidence="1" id="KW-0150">Chloroplast</keyword>
<gene>
    <name evidence="1" type="primary">rpl36</name>
</gene>
<accession>A0A7G9UJ75</accession>
<protein>
    <submittedName>
        <fullName evidence="1">Ribosomal protein L36</fullName>
    </submittedName>
</protein>
<proteinExistence type="predicted"/>
<reference evidence="1" key="1">
    <citation type="submission" date="2019-06" db="EMBL/GenBank/DDBJ databases">
        <title>Complete chloroplast genome of subnival plant-Saussurea medusa (Asteraceae)- in Qinghai-Tibetan plateau (QTP): Characterization, comparative analysis, and phylogeny.</title>
        <authorList>
            <person name="Wang J."/>
        </authorList>
    </citation>
    <scope>NUCLEOTIDE SEQUENCE</scope>
</reference>
<dbReference type="EMBL" id="MN116789">
    <property type="protein sequence ID" value="QNN93156.1"/>
    <property type="molecule type" value="Genomic_DNA"/>
</dbReference>
<dbReference type="GO" id="GO:0005840">
    <property type="term" value="C:ribosome"/>
    <property type="evidence" value="ECO:0007669"/>
    <property type="project" value="UniProtKB-KW"/>
</dbReference>
<name>A0A7G9UJ75_SAUME</name>
<dbReference type="AlphaFoldDB" id="A0A7G9UJ75"/>
<keyword evidence="1" id="KW-0687">Ribonucleoprotein</keyword>
<evidence type="ECO:0000313" key="1">
    <source>
        <dbReference type="EMBL" id="QNN93156.1"/>
    </source>
</evidence>
<organism evidence="1">
    <name type="scientific">Saussurea medusa</name>
    <name type="common">Saw-wort</name>
    <dbReference type="NCBI Taxonomy" id="137893"/>
    <lineage>
        <taxon>Eukaryota</taxon>
        <taxon>Viridiplantae</taxon>
        <taxon>Streptophyta</taxon>
        <taxon>Embryophyta</taxon>
        <taxon>Tracheophyta</taxon>
        <taxon>Spermatophyta</taxon>
        <taxon>Magnoliopsida</taxon>
        <taxon>eudicotyledons</taxon>
        <taxon>Gunneridae</taxon>
        <taxon>Pentapetalae</taxon>
        <taxon>asterids</taxon>
        <taxon>campanulids</taxon>
        <taxon>Asterales</taxon>
        <taxon>Asteraceae</taxon>
        <taxon>Carduoideae</taxon>
        <taxon>Cardueae</taxon>
        <taxon>Saussureinae</taxon>
        <taxon>Saussurea</taxon>
    </lineage>
</organism>
<dbReference type="RefSeq" id="YP_009992561.1">
    <property type="nucleotide sequence ID" value="NC_052846.1"/>
</dbReference>
<geneLocation type="chloroplast" evidence="1"/>
<keyword evidence="1" id="KW-0689">Ribosomal protein</keyword>
<dbReference type="GeneID" id="62628266"/>